<dbReference type="Proteomes" id="UP000263642">
    <property type="component" value="Unassembled WGS sequence"/>
</dbReference>
<comment type="caution">
    <text evidence="1">The sequence shown here is derived from an EMBL/GenBank/DDBJ whole genome shotgun (WGS) entry which is preliminary data.</text>
</comment>
<dbReference type="AlphaFoldDB" id="A0A3D3RI89"/>
<reference evidence="1 2" key="1">
    <citation type="journal article" date="2018" name="Nat. Biotechnol.">
        <title>A standardized bacterial taxonomy based on genome phylogeny substantially revises the tree of life.</title>
        <authorList>
            <person name="Parks D.H."/>
            <person name="Chuvochina M."/>
            <person name="Waite D.W."/>
            <person name="Rinke C."/>
            <person name="Skarshewski A."/>
            <person name="Chaumeil P.A."/>
            <person name="Hugenholtz P."/>
        </authorList>
    </citation>
    <scope>NUCLEOTIDE SEQUENCE [LARGE SCALE GENOMIC DNA]</scope>
    <source>
        <strain evidence="1">UBA9375</strain>
    </source>
</reference>
<proteinExistence type="predicted"/>
<protein>
    <submittedName>
        <fullName evidence="1">Uncharacterized protein</fullName>
    </submittedName>
</protein>
<evidence type="ECO:0000313" key="1">
    <source>
        <dbReference type="EMBL" id="HCO27768.1"/>
    </source>
</evidence>
<sequence>MFAAVGLQDVLDFNGKVLSFSILTTLNEGPELKKIHFGVEIAPKPPPHFSIYADKARLI</sequence>
<gene>
    <name evidence="1" type="ORF">DIT97_33980</name>
</gene>
<accession>A0A3D3RI89</accession>
<organism evidence="1 2">
    <name type="scientific">Gimesia maris</name>
    <dbReference type="NCBI Taxonomy" id="122"/>
    <lineage>
        <taxon>Bacteria</taxon>
        <taxon>Pseudomonadati</taxon>
        <taxon>Planctomycetota</taxon>
        <taxon>Planctomycetia</taxon>
        <taxon>Planctomycetales</taxon>
        <taxon>Planctomycetaceae</taxon>
        <taxon>Gimesia</taxon>
    </lineage>
</organism>
<name>A0A3D3RI89_9PLAN</name>
<dbReference type="EMBL" id="DQAY01000207">
    <property type="protein sequence ID" value="HCO27768.1"/>
    <property type="molecule type" value="Genomic_DNA"/>
</dbReference>
<evidence type="ECO:0000313" key="2">
    <source>
        <dbReference type="Proteomes" id="UP000263642"/>
    </source>
</evidence>